<protein>
    <submittedName>
        <fullName evidence="2">Oxidoreductase</fullName>
    </submittedName>
</protein>
<dbReference type="PANTHER" id="PTHR43638">
    <property type="entry name" value="OXIDOREDUCTASE, ALDO/KETO REDUCTASE FAMILY PROTEIN"/>
    <property type="match status" value="1"/>
</dbReference>
<dbReference type="Proteomes" id="UP000660265">
    <property type="component" value="Unassembled WGS sequence"/>
</dbReference>
<dbReference type="InterPro" id="IPR023210">
    <property type="entry name" value="NADP_OxRdtase_dom"/>
</dbReference>
<dbReference type="PIRSF" id="PIRSF000097">
    <property type="entry name" value="AKR"/>
    <property type="match status" value="1"/>
</dbReference>
<dbReference type="Pfam" id="PF00248">
    <property type="entry name" value="Aldo_ket_red"/>
    <property type="match status" value="1"/>
</dbReference>
<dbReference type="Gene3D" id="3.20.20.100">
    <property type="entry name" value="NADP-dependent oxidoreductase domain"/>
    <property type="match status" value="1"/>
</dbReference>
<organism evidence="2 3">
    <name type="scientific">Streptomyces camponoticapitis</name>
    <dbReference type="NCBI Taxonomy" id="1616125"/>
    <lineage>
        <taxon>Bacteria</taxon>
        <taxon>Bacillati</taxon>
        <taxon>Actinomycetota</taxon>
        <taxon>Actinomycetes</taxon>
        <taxon>Kitasatosporales</taxon>
        <taxon>Streptomycetaceae</taxon>
        <taxon>Streptomyces</taxon>
    </lineage>
</organism>
<feature type="domain" description="NADP-dependent oxidoreductase" evidence="1">
    <location>
        <begin position="21"/>
        <end position="269"/>
    </location>
</feature>
<gene>
    <name evidence="2" type="ORF">GCM10011583_59170</name>
</gene>
<keyword evidence="3" id="KW-1185">Reference proteome</keyword>
<dbReference type="InterPro" id="IPR020471">
    <property type="entry name" value="AKR"/>
</dbReference>
<name>A0ABQ2ES89_9ACTN</name>
<evidence type="ECO:0000259" key="1">
    <source>
        <dbReference type="Pfam" id="PF00248"/>
    </source>
</evidence>
<dbReference type="InterPro" id="IPR036812">
    <property type="entry name" value="NAD(P)_OxRdtase_dom_sf"/>
</dbReference>
<sequence length="284" mass="31140">MGPTPDVRTVRLPSGEDIPVLGQGTWGWAQDPSRRADEKESLLLGLDLGLTVVDTAEMYGQGAAEELLGETLTGRRRDDAFLVTKVLPYNAGRMDAVNACERSLKRLRTDRVDLYLLHWRGSVPLEETIAAFEELRRAGKIRHWGVSNFDPADLRDLAEVTGGDAMATNQVLYNLTRRGIEYDLLPGCQGRGVPVMAYSPVEQGRLLSAPILETVARGHRATPAQVALAWVLRRSDVIAIPRAGRPEHVRENHAALALDLTDDDLTVLDGAFPPARGPVPLEML</sequence>
<dbReference type="SUPFAM" id="SSF51430">
    <property type="entry name" value="NAD(P)-linked oxidoreductase"/>
    <property type="match status" value="1"/>
</dbReference>
<dbReference type="EMBL" id="BMMV01000024">
    <property type="protein sequence ID" value="GGK19470.1"/>
    <property type="molecule type" value="Genomic_DNA"/>
</dbReference>
<dbReference type="PRINTS" id="PR00069">
    <property type="entry name" value="ALDKETRDTASE"/>
</dbReference>
<accession>A0ABQ2ES89</accession>
<dbReference type="RefSeq" id="WP_189110638.1">
    <property type="nucleotide sequence ID" value="NZ_BMMV01000024.1"/>
</dbReference>
<reference evidence="3" key="1">
    <citation type="journal article" date="2019" name="Int. J. Syst. Evol. Microbiol.">
        <title>The Global Catalogue of Microorganisms (GCM) 10K type strain sequencing project: providing services to taxonomists for standard genome sequencing and annotation.</title>
        <authorList>
            <consortium name="The Broad Institute Genomics Platform"/>
            <consortium name="The Broad Institute Genome Sequencing Center for Infectious Disease"/>
            <person name="Wu L."/>
            <person name="Ma J."/>
        </authorList>
    </citation>
    <scope>NUCLEOTIDE SEQUENCE [LARGE SCALE GENOMIC DNA]</scope>
    <source>
        <strain evidence="3">CGMCC 4.7275</strain>
    </source>
</reference>
<evidence type="ECO:0000313" key="3">
    <source>
        <dbReference type="Proteomes" id="UP000660265"/>
    </source>
</evidence>
<comment type="caution">
    <text evidence="2">The sequence shown here is derived from an EMBL/GenBank/DDBJ whole genome shotgun (WGS) entry which is preliminary data.</text>
</comment>
<dbReference type="PANTHER" id="PTHR43638:SF3">
    <property type="entry name" value="ALDEHYDE REDUCTASE"/>
    <property type="match status" value="1"/>
</dbReference>
<evidence type="ECO:0000313" key="2">
    <source>
        <dbReference type="EMBL" id="GGK19470.1"/>
    </source>
</evidence>
<proteinExistence type="predicted"/>